<dbReference type="GO" id="GO:0006508">
    <property type="term" value="P:proteolysis"/>
    <property type="evidence" value="ECO:0007669"/>
    <property type="project" value="InterPro"/>
</dbReference>
<comment type="similarity">
    <text evidence="1">Belongs to the peptidase S13 family.</text>
</comment>
<evidence type="ECO:0000256" key="1">
    <source>
        <dbReference type="ARBA" id="ARBA00006096"/>
    </source>
</evidence>
<dbReference type="PANTHER" id="PTHR30023:SF0">
    <property type="entry name" value="PENICILLIN-SENSITIVE CARBOXYPEPTIDASE A"/>
    <property type="match status" value="1"/>
</dbReference>
<keyword evidence="4" id="KW-1185">Reference proteome</keyword>
<keyword evidence="2" id="KW-0378">Hydrolase</keyword>
<sequence length="507" mass="57712">MKFSKRSMPRRNAISVTEARSFMNARFLLPGFYLAIFLLLFLQAAAYAQLSSQIRYAIDRSQASDAFWVVQVRDSSGALLEDLNGGKLVRPASNLKLVSSGAFLEKLGTDYRFKTRLYGRGEQVGDRWRGDLIIRGSGDPSINGDFYEDPLFLFEKWFRVLASMGIREIDGNIIAWDGLFDDIPYPRGWEWDDLSYYYAPEINALSFNSNVVNLEVVAEGEAGSTPQIQWFPFNTPYVEFINEQVITPPSAGYNESYRRILGTNTIVLRSTLPQGYYETEPLSVMAPSLYFIDTFSRYLEQSGIRFSGQLLTDSDYYSWSDDNLELIDTHTSEPLFRMVEWLNQESDNFFTEMLTKVLAVEEYDAQGSTELGLNVIKEFMHSTGFDTLSVMLRDASGMAPSTLLKASDLNRYLVTIQKEPWFSYLYESLSIGGVNGTLGHRFRNGSLRENFIGKTGFSSGVRSLSGYLQTESGKWLTVTIVTNNYTARTSHVDWVHERILEYLYNGY</sequence>
<keyword evidence="3" id="KW-0645">Protease</keyword>
<dbReference type="EMBL" id="QGGB01000004">
    <property type="protein sequence ID" value="PWN07258.1"/>
    <property type="molecule type" value="Genomic_DNA"/>
</dbReference>
<dbReference type="SUPFAM" id="SSF56601">
    <property type="entry name" value="beta-lactamase/transpeptidase-like"/>
    <property type="match status" value="1"/>
</dbReference>
<reference evidence="3 4" key="1">
    <citation type="submission" date="2018-05" db="EMBL/GenBank/DDBJ databases">
        <title>Rhodohalobacter halophilus gen. nov., sp. nov., a moderately halophilic member of the family Balneolaceae.</title>
        <authorList>
            <person name="Liu Z.-W."/>
        </authorList>
    </citation>
    <scope>NUCLEOTIDE SEQUENCE [LARGE SCALE GENOMIC DNA]</scope>
    <source>
        <strain evidence="3 4">8A47</strain>
    </source>
</reference>
<comment type="caution">
    <text evidence="3">The sequence shown here is derived from an EMBL/GenBank/DDBJ whole genome shotgun (WGS) entry which is preliminary data.</text>
</comment>
<organism evidence="3 4">
    <name type="scientific">Rhodohalobacter mucosus</name>
    <dbReference type="NCBI Taxonomy" id="2079485"/>
    <lineage>
        <taxon>Bacteria</taxon>
        <taxon>Pseudomonadati</taxon>
        <taxon>Balneolota</taxon>
        <taxon>Balneolia</taxon>
        <taxon>Balneolales</taxon>
        <taxon>Balneolaceae</taxon>
        <taxon>Rhodohalobacter</taxon>
    </lineage>
</organism>
<dbReference type="AlphaFoldDB" id="A0A316TTR2"/>
<dbReference type="Gene3D" id="3.40.710.10">
    <property type="entry name" value="DD-peptidase/beta-lactamase superfamily"/>
    <property type="match status" value="1"/>
</dbReference>
<evidence type="ECO:0000256" key="2">
    <source>
        <dbReference type="ARBA" id="ARBA00022801"/>
    </source>
</evidence>
<dbReference type="GO" id="GO:0004185">
    <property type="term" value="F:serine-type carboxypeptidase activity"/>
    <property type="evidence" value="ECO:0007669"/>
    <property type="project" value="InterPro"/>
</dbReference>
<evidence type="ECO:0000313" key="3">
    <source>
        <dbReference type="EMBL" id="PWN07258.1"/>
    </source>
</evidence>
<keyword evidence="3" id="KW-0121">Carboxypeptidase</keyword>
<proteinExistence type="inferred from homology"/>
<dbReference type="Pfam" id="PF02113">
    <property type="entry name" value="Peptidase_S13"/>
    <property type="match status" value="1"/>
</dbReference>
<dbReference type="GO" id="GO:0000270">
    <property type="term" value="P:peptidoglycan metabolic process"/>
    <property type="evidence" value="ECO:0007669"/>
    <property type="project" value="TreeGrafter"/>
</dbReference>
<dbReference type="InterPro" id="IPR000667">
    <property type="entry name" value="Peptidase_S13"/>
</dbReference>
<evidence type="ECO:0000313" key="4">
    <source>
        <dbReference type="Proteomes" id="UP000245533"/>
    </source>
</evidence>
<accession>A0A316TTR2</accession>
<dbReference type="NCBIfam" id="TIGR00666">
    <property type="entry name" value="PBP4"/>
    <property type="match status" value="1"/>
</dbReference>
<gene>
    <name evidence="3" type="primary">dacB</name>
    <name evidence="3" type="ORF">DDZ15_05510</name>
</gene>
<dbReference type="Proteomes" id="UP000245533">
    <property type="component" value="Unassembled WGS sequence"/>
</dbReference>
<dbReference type="PANTHER" id="PTHR30023">
    <property type="entry name" value="D-ALANYL-D-ALANINE CARBOXYPEPTIDASE"/>
    <property type="match status" value="1"/>
</dbReference>
<name>A0A316TTR2_9BACT</name>
<dbReference type="PRINTS" id="PR00922">
    <property type="entry name" value="DADACBPTASE3"/>
</dbReference>
<dbReference type="InterPro" id="IPR012338">
    <property type="entry name" value="Beta-lactam/transpept-like"/>
</dbReference>
<protein>
    <submittedName>
        <fullName evidence="3">D-alanyl-D-alanine carboxypeptidase/D-alanyl-D-alanine-endopeptidase</fullName>
    </submittedName>
</protein>
<dbReference type="Gene3D" id="3.50.80.20">
    <property type="entry name" value="D-Ala-D-Ala carboxypeptidase C, peptidase S13"/>
    <property type="match status" value="1"/>
</dbReference>